<dbReference type="SMR" id="G4YIY3"/>
<evidence type="ECO:0000313" key="1">
    <source>
        <dbReference type="EMBL" id="EGZ28805.1"/>
    </source>
</evidence>
<dbReference type="PANTHER" id="PTHR46586:SF3">
    <property type="entry name" value="ANKYRIN REPEAT-CONTAINING PROTEIN"/>
    <property type="match status" value="1"/>
</dbReference>
<dbReference type="RefSeq" id="XP_009516080.1">
    <property type="nucleotide sequence ID" value="XM_009517785.1"/>
</dbReference>
<proteinExistence type="predicted"/>
<dbReference type="Gene3D" id="1.25.40.20">
    <property type="entry name" value="Ankyrin repeat-containing domain"/>
    <property type="match status" value="1"/>
</dbReference>
<dbReference type="InParanoid" id="G4YIY3"/>
<dbReference type="PROSITE" id="PS51257">
    <property type="entry name" value="PROKAR_LIPOPROTEIN"/>
    <property type="match status" value="1"/>
</dbReference>
<dbReference type="InterPro" id="IPR036770">
    <property type="entry name" value="Ankyrin_rpt-contain_sf"/>
</dbReference>
<reference evidence="1 2" key="1">
    <citation type="journal article" date="2006" name="Science">
        <title>Phytophthora genome sequences uncover evolutionary origins and mechanisms of pathogenesis.</title>
        <authorList>
            <person name="Tyler B.M."/>
            <person name="Tripathy S."/>
            <person name="Zhang X."/>
            <person name="Dehal P."/>
            <person name="Jiang R.H."/>
            <person name="Aerts A."/>
            <person name="Arredondo F.D."/>
            <person name="Baxter L."/>
            <person name="Bensasson D."/>
            <person name="Beynon J.L."/>
            <person name="Chapman J."/>
            <person name="Damasceno C.M."/>
            <person name="Dorrance A.E."/>
            <person name="Dou D."/>
            <person name="Dickerman A.W."/>
            <person name="Dubchak I.L."/>
            <person name="Garbelotto M."/>
            <person name="Gijzen M."/>
            <person name="Gordon S.G."/>
            <person name="Govers F."/>
            <person name="Grunwald N.J."/>
            <person name="Huang W."/>
            <person name="Ivors K.L."/>
            <person name="Jones R.W."/>
            <person name="Kamoun S."/>
            <person name="Krampis K."/>
            <person name="Lamour K.H."/>
            <person name="Lee M.K."/>
            <person name="McDonald W.H."/>
            <person name="Medina M."/>
            <person name="Meijer H.J."/>
            <person name="Nordberg E.K."/>
            <person name="Maclean D.J."/>
            <person name="Ospina-Giraldo M.D."/>
            <person name="Morris P.F."/>
            <person name="Phuntumart V."/>
            <person name="Putnam N.H."/>
            <person name="Rash S."/>
            <person name="Rose J.K."/>
            <person name="Sakihama Y."/>
            <person name="Salamov A.A."/>
            <person name="Savidor A."/>
            <person name="Scheuring C.F."/>
            <person name="Smith B.M."/>
            <person name="Sobral B.W."/>
            <person name="Terry A."/>
            <person name="Torto-Alalibo T.A."/>
            <person name="Win J."/>
            <person name="Xu Z."/>
            <person name="Zhang H."/>
            <person name="Grigoriev I.V."/>
            <person name="Rokhsar D.S."/>
            <person name="Boore J.L."/>
        </authorList>
    </citation>
    <scope>NUCLEOTIDE SEQUENCE [LARGE SCALE GENOMIC DNA]</scope>
    <source>
        <strain evidence="1 2">P6497</strain>
    </source>
</reference>
<dbReference type="STRING" id="1094619.G4YIY3"/>
<keyword evidence="2" id="KW-1185">Reference proteome</keyword>
<dbReference type="InterPro" id="IPR052050">
    <property type="entry name" value="SecEffector_AnkRepeat"/>
</dbReference>
<dbReference type="SUPFAM" id="SSF48403">
    <property type="entry name" value="Ankyrin repeat"/>
    <property type="match status" value="1"/>
</dbReference>
<dbReference type="EMBL" id="JH159151">
    <property type="protein sequence ID" value="EGZ28805.1"/>
    <property type="molecule type" value="Genomic_DNA"/>
</dbReference>
<accession>G4YIY3</accession>
<dbReference type="GeneID" id="20641066"/>
<dbReference type="KEGG" id="psoj:PHYSODRAFT_294242"/>
<evidence type="ECO:0000313" key="2">
    <source>
        <dbReference type="Proteomes" id="UP000002640"/>
    </source>
</evidence>
<gene>
    <name evidence="1" type="ORF">PHYSODRAFT_294242</name>
</gene>
<name>G4YIY3_PHYSP</name>
<dbReference type="PANTHER" id="PTHR46586">
    <property type="entry name" value="ANKYRIN REPEAT-CONTAINING PROTEIN"/>
    <property type="match status" value="1"/>
</dbReference>
<sequence length="262" mass="29143">MSSKRQRREDQAPAIAHEQSEPVLLTSVSVGCRDARPQLQSLAHVGFAINAFLDLRSVALACSMDSVALLRHIIAGYEKTPATSVQRDPLFRQIHFSRGMKAACKEGHLSAVQWLALSPYFAACFMPTEAVRSAVQHGHLSILEWLHANRNDICWRRCFTAVDGNHLDITKWLMMMTGRDESRGRMWIVPAARAGNLEIVKRTYKLKGKTPAKTREAVGAAAINGHVNVVQWLLEQKAAERKCIGFAERRQYGNAGDAVDTP</sequence>
<protein>
    <submittedName>
        <fullName evidence="1">Uncharacterized protein</fullName>
    </submittedName>
</protein>
<organism evidence="1 2">
    <name type="scientific">Phytophthora sojae (strain P6497)</name>
    <name type="common">Soybean stem and root rot agent</name>
    <name type="synonym">Phytophthora megasperma f. sp. glycines</name>
    <dbReference type="NCBI Taxonomy" id="1094619"/>
    <lineage>
        <taxon>Eukaryota</taxon>
        <taxon>Sar</taxon>
        <taxon>Stramenopiles</taxon>
        <taxon>Oomycota</taxon>
        <taxon>Peronosporomycetes</taxon>
        <taxon>Peronosporales</taxon>
        <taxon>Peronosporaceae</taxon>
        <taxon>Phytophthora</taxon>
    </lineage>
</organism>
<dbReference type="Proteomes" id="UP000002640">
    <property type="component" value="Unassembled WGS sequence"/>
</dbReference>
<dbReference type="AlphaFoldDB" id="G4YIY3"/>